<dbReference type="GO" id="GO:0008236">
    <property type="term" value="F:serine-type peptidase activity"/>
    <property type="evidence" value="ECO:0007669"/>
    <property type="project" value="UniProtKB-KW"/>
</dbReference>
<dbReference type="GeneID" id="95457669"/>
<dbReference type="CDD" id="cd07025">
    <property type="entry name" value="Peptidase_S66"/>
    <property type="match status" value="1"/>
</dbReference>
<dbReference type="SUPFAM" id="SSF52317">
    <property type="entry name" value="Class I glutamine amidotransferase-like"/>
    <property type="match status" value="1"/>
</dbReference>
<keyword evidence="11" id="KW-1185">Reference proteome</keyword>
<dbReference type="PANTHER" id="PTHR30237:SF2">
    <property type="entry name" value="MUREIN TETRAPEPTIDE CARBOXYPEPTIDASE"/>
    <property type="match status" value="1"/>
</dbReference>
<dbReference type="InterPro" id="IPR027478">
    <property type="entry name" value="LdcA_N"/>
</dbReference>
<dbReference type="EMBL" id="CP023693">
    <property type="protein sequence ID" value="QEV35599.1"/>
    <property type="molecule type" value="Genomic_DNA"/>
</dbReference>
<evidence type="ECO:0000256" key="1">
    <source>
        <dbReference type="ARBA" id="ARBA00010233"/>
    </source>
</evidence>
<evidence type="ECO:0000313" key="10">
    <source>
        <dbReference type="EMBL" id="QEV35599.1"/>
    </source>
</evidence>
<evidence type="ECO:0000259" key="8">
    <source>
        <dbReference type="Pfam" id="PF17676"/>
    </source>
</evidence>
<evidence type="ECO:0000256" key="4">
    <source>
        <dbReference type="ARBA" id="ARBA00022801"/>
    </source>
</evidence>
<dbReference type="Proteomes" id="UP000326029">
    <property type="component" value="Chromosome"/>
</dbReference>
<gene>
    <name evidence="10" type="ORF">CP977_28295</name>
    <name evidence="9" type="ORF">GCM10010497_18260</name>
</gene>
<dbReference type="SUPFAM" id="SSF141986">
    <property type="entry name" value="LD-carboxypeptidase A C-terminal domain-like"/>
    <property type="match status" value="1"/>
</dbReference>
<feature type="domain" description="LD-carboxypeptidase N-terminal" evidence="7">
    <location>
        <begin position="28"/>
        <end position="148"/>
    </location>
</feature>
<reference evidence="10 11" key="2">
    <citation type="submission" date="2017-09" db="EMBL/GenBank/DDBJ databases">
        <authorList>
            <person name="Lee N."/>
            <person name="Cho B.-K."/>
        </authorList>
    </citation>
    <scope>NUCLEOTIDE SEQUENCE [LARGE SCALE GENOMIC DNA]</scope>
    <source>
        <strain evidence="10 11">ATCC 19740</strain>
    </source>
</reference>
<organism evidence="9 12">
    <name type="scientific">Streptomyces cinereoruber</name>
    <dbReference type="NCBI Taxonomy" id="67260"/>
    <lineage>
        <taxon>Bacteria</taxon>
        <taxon>Bacillati</taxon>
        <taxon>Actinomycetota</taxon>
        <taxon>Actinomycetes</taxon>
        <taxon>Kitasatosporales</taxon>
        <taxon>Streptomycetaceae</taxon>
        <taxon>Streptomyces</taxon>
    </lineage>
</organism>
<keyword evidence="2 9" id="KW-0121">Carboxypeptidase</keyword>
<dbReference type="Gene3D" id="3.50.30.60">
    <property type="entry name" value="LD-carboxypeptidase A C-terminal domain-like"/>
    <property type="match status" value="1"/>
</dbReference>
<dbReference type="AlphaFoldDB" id="A0AAV4KGQ6"/>
<name>A0AAV4KGQ6_9ACTN</name>
<dbReference type="RefSeq" id="WP_109184391.1">
    <property type="nucleotide sequence ID" value="NZ_BMSJ01000002.1"/>
</dbReference>
<reference evidence="9 12" key="1">
    <citation type="journal article" date="2014" name="Int. J. Syst. Evol. Microbiol.">
        <title>Complete genome sequence of Corynebacterium casei LMG S-19264T (=DSM 44701T), isolated from a smear-ripened cheese.</title>
        <authorList>
            <consortium name="US DOE Joint Genome Institute (JGI-PGF)"/>
            <person name="Walter F."/>
            <person name="Albersmeier A."/>
            <person name="Kalinowski J."/>
            <person name="Ruckert C."/>
        </authorList>
    </citation>
    <scope>NUCLEOTIDE SEQUENCE [LARGE SCALE GENOMIC DNA]</scope>
    <source>
        <strain evidence="9 12">JCM 4205</strain>
    </source>
</reference>
<dbReference type="Proteomes" id="UP000642014">
    <property type="component" value="Unassembled WGS sequence"/>
</dbReference>
<dbReference type="GO" id="GO:0004180">
    <property type="term" value="F:carboxypeptidase activity"/>
    <property type="evidence" value="ECO:0007669"/>
    <property type="project" value="UniProtKB-KW"/>
</dbReference>
<dbReference type="EMBL" id="BMSJ01000002">
    <property type="protein sequence ID" value="GGR16290.1"/>
    <property type="molecule type" value="Genomic_DNA"/>
</dbReference>
<keyword evidence="5" id="KW-0720">Serine protease</keyword>
<evidence type="ECO:0000256" key="2">
    <source>
        <dbReference type="ARBA" id="ARBA00022645"/>
    </source>
</evidence>
<accession>A0AAV4KGQ6</accession>
<evidence type="ECO:0000313" key="12">
    <source>
        <dbReference type="Proteomes" id="UP000642014"/>
    </source>
</evidence>
<keyword evidence="4" id="KW-0378">Hydrolase</keyword>
<feature type="active site" description="Charge relay system" evidence="6">
    <location>
        <position position="225"/>
    </location>
</feature>
<dbReference type="GO" id="GO:0006508">
    <property type="term" value="P:proteolysis"/>
    <property type="evidence" value="ECO:0007669"/>
    <property type="project" value="UniProtKB-KW"/>
</dbReference>
<dbReference type="InterPro" id="IPR027461">
    <property type="entry name" value="Carboxypeptidase_A_C_sf"/>
</dbReference>
<keyword evidence="3" id="KW-0645">Protease</keyword>
<protein>
    <submittedName>
        <fullName evidence="9 10">Carboxypeptidase</fullName>
    </submittedName>
</protein>
<evidence type="ECO:0000259" key="7">
    <source>
        <dbReference type="Pfam" id="PF02016"/>
    </source>
</evidence>
<evidence type="ECO:0000313" key="11">
    <source>
        <dbReference type="Proteomes" id="UP000326029"/>
    </source>
</evidence>
<feature type="domain" description="LD-carboxypeptidase C-terminal" evidence="8">
    <location>
        <begin position="193"/>
        <end position="304"/>
    </location>
</feature>
<evidence type="ECO:0000256" key="5">
    <source>
        <dbReference type="ARBA" id="ARBA00022825"/>
    </source>
</evidence>
<comment type="similarity">
    <text evidence="1">Belongs to the peptidase S66 family.</text>
</comment>
<reference evidence="9" key="3">
    <citation type="submission" date="2023-08" db="EMBL/GenBank/DDBJ databases">
        <authorList>
            <person name="Sun Q."/>
            <person name="Ohkuma M."/>
        </authorList>
    </citation>
    <scope>NUCLEOTIDE SEQUENCE</scope>
    <source>
        <strain evidence="9">JCM 4205</strain>
    </source>
</reference>
<proteinExistence type="inferred from homology"/>
<feature type="active site" description="Charge relay system" evidence="6">
    <location>
        <position position="290"/>
    </location>
</feature>
<dbReference type="InterPro" id="IPR029062">
    <property type="entry name" value="Class_I_gatase-like"/>
</dbReference>
<evidence type="ECO:0000313" key="9">
    <source>
        <dbReference type="EMBL" id="GGR16290.1"/>
    </source>
</evidence>
<sequence>MTGPGAREPRTPAGSLERPARLRPGARVAVVAPSGPVPEERLRAGLDVLRGWDLEPVVAPHVLDVHPALGHLAGADRARARDLTEAWCDPAVSAVICARGGYGAQRMVDLVDWAAVRAAGPKAFVGYSDATALHEAFAVRAGFATLHGPMTAAGTFLSDPRTQESLRATLFEPESVRTLGLETARALVPGRARGVTLGGCASLLAADLGTPHARPSARGGLLLLEDVGEEAYRLDRILTQLLRSGWLDGVAGVGLGSWAECGPYEEVRAVLADRLGGLGVPVVEELGFGHGATALTVPFGIPAVLDADAGTLTLDVPALR</sequence>
<dbReference type="InterPro" id="IPR003507">
    <property type="entry name" value="S66_fam"/>
</dbReference>
<dbReference type="Pfam" id="PF02016">
    <property type="entry name" value="Peptidase_S66"/>
    <property type="match status" value="1"/>
</dbReference>
<evidence type="ECO:0000256" key="3">
    <source>
        <dbReference type="ARBA" id="ARBA00022670"/>
    </source>
</evidence>
<evidence type="ECO:0000256" key="6">
    <source>
        <dbReference type="PIRSR" id="PIRSR028757-1"/>
    </source>
</evidence>
<dbReference type="PANTHER" id="PTHR30237">
    <property type="entry name" value="MURAMOYLTETRAPEPTIDE CARBOXYPEPTIDASE"/>
    <property type="match status" value="1"/>
</dbReference>
<dbReference type="InterPro" id="IPR040921">
    <property type="entry name" value="Peptidase_S66C"/>
</dbReference>
<dbReference type="InterPro" id="IPR040449">
    <property type="entry name" value="Peptidase_S66_N"/>
</dbReference>
<feature type="active site" description="Nucleophile" evidence="6">
    <location>
        <position position="128"/>
    </location>
</feature>
<dbReference type="PIRSF" id="PIRSF028757">
    <property type="entry name" value="LD-carboxypeptidase"/>
    <property type="match status" value="1"/>
</dbReference>
<dbReference type="Gene3D" id="3.40.50.10740">
    <property type="entry name" value="Class I glutamine amidotransferase-like"/>
    <property type="match status" value="1"/>
</dbReference>
<dbReference type="Pfam" id="PF17676">
    <property type="entry name" value="Peptidase_S66C"/>
    <property type="match status" value="1"/>
</dbReference>